<organism evidence="2 3">
    <name type="scientific">Bacteroides uniformis</name>
    <dbReference type="NCBI Taxonomy" id="820"/>
    <lineage>
        <taxon>Bacteria</taxon>
        <taxon>Pseudomonadati</taxon>
        <taxon>Bacteroidota</taxon>
        <taxon>Bacteroidia</taxon>
        <taxon>Bacteroidales</taxon>
        <taxon>Bacteroidaceae</taxon>
        <taxon>Bacteroides</taxon>
    </lineage>
</organism>
<sequence>MIQIDKQAVYKYHGYVFQHFSILSEELLKQILDWRNTFEIRQFMYNTDVISLENHLNFTKTLAQREDCYYWLVTKDNVPYGVFNLTNIDHERRIAELGYYMAPSQMKSGGGLDFVYTIICFSFEVAKCTKLVGSIDINNTDALLLDEFLGFVLGDTVESDGCCHNRKFIEWELSELHYRSITVYRNDIRKLVRFIRDKRK</sequence>
<dbReference type="EC" id="2.3.1.202" evidence="2"/>
<dbReference type="Pfam" id="PF13302">
    <property type="entry name" value="Acetyltransf_3"/>
    <property type="match status" value="1"/>
</dbReference>
<comment type="caution">
    <text evidence="2">The sequence shown here is derived from an EMBL/GenBank/DDBJ whole genome shotgun (WGS) entry which is preliminary data.</text>
</comment>
<dbReference type="InterPro" id="IPR020036">
    <property type="entry name" value="PseH"/>
</dbReference>
<dbReference type="RefSeq" id="WP_008663350.1">
    <property type="nucleotide sequence ID" value="NZ_BQNO01000001.1"/>
</dbReference>
<protein>
    <submittedName>
        <fullName evidence="2">UDP-4-amino-4, 6-dideoxy-N-acetyl-beta-L-altrosamine N-acetyltransferase</fullName>
        <ecNumber evidence="2">2.3.1.202</ecNumber>
    </submittedName>
</protein>
<name>A0A412JUK0_BACUN</name>
<dbReference type="InterPro" id="IPR000182">
    <property type="entry name" value="GNAT_dom"/>
</dbReference>
<feature type="domain" description="N-acetyltransferase" evidence="1">
    <location>
        <begin position="27"/>
        <end position="151"/>
    </location>
</feature>
<evidence type="ECO:0000313" key="2">
    <source>
        <dbReference type="EMBL" id="RGS56437.1"/>
    </source>
</evidence>
<gene>
    <name evidence="2" type="primary">pseH</name>
    <name evidence="2" type="ORF">DWX87_05165</name>
</gene>
<dbReference type="AlphaFoldDB" id="A0A412JUK0"/>
<dbReference type="Proteomes" id="UP000285283">
    <property type="component" value="Unassembled WGS sequence"/>
</dbReference>
<reference evidence="2 3" key="1">
    <citation type="submission" date="2018-08" db="EMBL/GenBank/DDBJ databases">
        <title>A genome reference for cultivated species of the human gut microbiota.</title>
        <authorList>
            <person name="Zou Y."/>
            <person name="Xue W."/>
            <person name="Luo G."/>
        </authorList>
    </citation>
    <scope>NUCLEOTIDE SEQUENCE [LARGE SCALE GENOMIC DNA]</scope>
    <source>
        <strain evidence="2 3">AF21-53</strain>
    </source>
</reference>
<keyword evidence="2" id="KW-0808">Transferase</keyword>
<dbReference type="SUPFAM" id="SSF55729">
    <property type="entry name" value="Acyl-CoA N-acyltransferases (Nat)"/>
    <property type="match status" value="1"/>
</dbReference>
<dbReference type="EMBL" id="QRVP01000003">
    <property type="protein sequence ID" value="RGS56437.1"/>
    <property type="molecule type" value="Genomic_DNA"/>
</dbReference>
<keyword evidence="2" id="KW-0012">Acyltransferase</keyword>
<dbReference type="InterPro" id="IPR016181">
    <property type="entry name" value="Acyl_CoA_acyltransferase"/>
</dbReference>
<dbReference type="NCBIfam" id="TIGR03585">
    <property type="entry name" value="PseH"/>
    <property type="match status" value="1"/>
</dbReference>
<dbReference type="GO" id="GO:0016747">
    <property type="term" value="F:acyltransferase activity, transferring groups other than amino-acyl groups"/>
    <property type="evidence" value="ECO:0007669"/>
    <property type="project" value="InterPro"/>
</dbReference>
<evidence type="ECO:0000313" key="3">
    <source>
        <dbReference type="Proteomes" id="UP000285283"/>
    </source>
</evidence>
<dbReference type="Gene3D" id="3.40.630.30">
    <property type="match status" value="1"/>
</dbReference>
<proteinExistence type="predicted"/>
<evidence type="ECO:0000259" key="1">
    <source>
        <dbReference type="Pfam" id="PF13302"/>
    </source>
</evidence>
<accession>A0A412JUK0</accession>